<proteinExistence type="predicted"/>
<protein>
    <submittedName>
        <fullName evidence="2">Histone deacetylase 1</fullName>
    </submittedName>
</protein>
<feature type="non-terminal residue" evidence="2">
    <location>
        <position position="139"/>
    </location>
</feature>
<reference evidence="2" key="1">
    <citation type="submission" date="2011-04" db="EMBL/GenBank/DDBJ databases">
        <title>Does Cd toxicity in plants act through DNA methylation and chromatin repatterning mechanisms?</title>
        <authorList>
            <person name="Greco M."/>
            <person name="Chiappetta A."/>
            <person name="Bruno L."/>
            <person name="Bitonti M.B."/>
        </authorList>
    </citation>
    <scope>NUCLEOTIDE SEQUENCE</scope>
</reference>
<dbReference type="EMBL" id="JF811733">
    <property type="protein sequence ID" value="AEP40950.1"/>
    <property type="molecule type" value="Genomic_DNA"/>
</dbReference>
<feature type="region of interest" description="Disordered" evidence="1">
    <location>
        <begin position="1"/>
        <end position="21"/>
    </location>
</feature>
<feature type="non-terminal residue" evidence="2">
    <location>
        <position position="1"/>
    </location>
</feature>
<dbReference type="AlphaFoldDB" id="G4XHC4"/>
<evidence type="ECO:0000313" key="2">
    <source>
        <dbReference type="EMBL" id="AEP40950.1"/>
    </source>
</evidence>
<organism evidence="2">
    <name type="scientific">Posidonia oceanica</name>
    <name type="common">Mediterranean tapeweed</name>
    <dbReference type="NCBI Taxonomy" id="55489"/>
    <lineage>
        <taxon>Eukaryota</taxon>
        <taxon>Viridiplantae</taxon>
        <taxon>Streptophyta</taxon>
        <taxon>Embryophyta</taxon>
        <taxon>Tracheophyta</taxon>
        <taxon>Spermatophyta</taxon>
        <taxon>Magnoliopsida</taxon>
        <taxon>Liliopsida</taxon>
        <taxon>Posidoniaceae</taxon>
        <taxon>Posidonia</taxon>
    </lineage>
</organism>
<evidence type="ECO:0000256" key="1">
    <source>
        <dbReference type="SAM" id="MobiDB-lite"/>
    </source>
</evidence>
<accession>G4XHC4</accession>
<name>G4XHC4_POSOC</name>
<sequence length="139" mass="15555">VLPRENKIKGRETSDSSNHEDIFSNSNLSLIVEIKDTQGTRTYCESECVSSTTANNLKSSKMKRCFEEIMEDLGNVLSTLRHVILVPQKFLSSMSSRKCENGISTDAPPSSWNKIYSKVRTMSYVFPEKGSSISNNPPL</sequence>